<evidence type="ECO:0000256" key="1">
    <source>
        <dbReference type="SAM" id="MobiDB-lite"/>
    </source>
</evidence>
<evidence type="ECO:0000313" key="2">
    <source>
        <dbReference type="EMBL" id="EEY53990.1"/>
    </source>
</evidence>
<dbReference type="InParanoid" id="D0N8V5"/>
<dbReference type="OrthoDB" id="101477at2759"/>
<feature type="region of interest" description="Disordered" evidence="1">
    <location>
        <begin position="115"/>
        <end position="135"/>
    </location>
</feature>
<dbReference type="KEGG" id="pif:PITG_07674"/>
<dbReference type="RefSeq" id="XP_002904621.1">
    <property type="nucleotide sequence ID" value="XM_002904575.1"/>
</dbReference>
<accession>D0N8V5</accession>
<sequence>MLRAYCRGYTHIDNLARLAYEGSHIRLTSPLPHQRSFPLNHPSAFDRINVLRANTRKKQDVFRCIIVDADIISAVPPTIYHFPTMPRRCSNIAMEIIRCKHAPPSNVVKYRVQLPSRPSRRGDREYARRSSVHRR</sequence>
<dbReference type="VEuPathDB" id="FungiDB:PITG_07674"/>
<dbReference type="AlphaFoldDB" id="D0N8V5"/>
<dbReference type="EMBL" id="DS028128">
    <property type="protein sequence ID" value="EEY53990.1"/>
    <property type="molecule type" value="Genomic_DNA"/>
</dbReference>
<evidence type="ECO:0000313" key="3">
    <source>
        <dbReference type="Proteomes" id="UP000006643"/>
    </source>
</evidence>
<proteinExistence type="predicted"/>
<gene>
    <name evidence="2" type="ORF">PITG_07674</name>
</gene>
<dbReference type="GeneID" id="9462791"/>
<organism evidence="2 3">
    <name type="scientific">Phytophthora infestans (strain T30-4)</name>
    <name type="common">Potato late blight agent</name>
    <dbReference type="NCBI Taxonomy" id="403677"/>
    <lineage>
        <taxon>Eukaryota</taxon>
        <taxon>Sar</taxon>
        <taxon>Stramenopiles</taxon>
        <taxon>Oomycota</taxon>
        <taxon>Peronosporomycetes</taxon>
        <taxon>Peronosporales</taxon>
        <taxon>Peronosporaceae</taxon>
        <taxon>Phytophthora</taxon>
    </lineage>
</organism>
<protein>
    <submittedName>
        <fullName evidence="2">Uncharacterized protein</fullName>
    </submittedName>
</protein>
<dbReference type="Proteomes" id="UP000006643">
    <property type="component" value="Unassembled WGS sequence"/>
</dbReference>
<keyword evidence="3" id="KW-1185">Reference proteome</keyword>
<reference evidence="3" key="1">
    <citation type="journal article" date="2009" name="Nature">
        <title>Genome sequence and analysis of the Irish potato famine pathogen Phytophthora infestans.</title>
        <authorList>
            <consortium name="The Broad Institute Genome Sequencing Platform"/>
            <person name="Haas B.J."/>
            <person name="Kamoun S."/>
            <person name="Zody M.C."/>
            <person name="Jiang R.H."/>
            <person name="Handsaker R.E."/>
            <person name="Cano L.M."/>
            <person name="Grabherr M."/>
            <person name="Kodira C.D."/>
            <person name="Raffaele S."/>
            <person name="Torto-Alalibo T."/>
            <person name="Bozkurt T.O."/>
            <person name="Ah-Fong A.M."/>
            <person name="Alvarado L."/>
            <person name="Anderson V.L."/>
            <person name="Armstrong M.R."/>
            <person name="Avrova A."/>
            <person name="Baxter L."/>
            <person name="Beynon J."/>
            <person name="Boevink P.C."/>
            <person name="Bollmann S.R."/>
            <person name="Bos J.I."/>
            <person name="Bulone V."/>
            <person name="Cai G."/>
            <person name="Cakir C."/>
            <person name="Carrington J.C."/>
            <person name="Chawner M."/>
            <person name="Conti L."/>
            <person name="Costanzo S."/>
            <person name="Ewan R."/>
            <person name="Fahlgren N."/>
            <person name="Fischbach M.A."/>
            <person name="Fugelstad J."/>
            <person name="Gilroy E.M."/>
            <person name="Gnerre S."/>
            <person name="Green P.J."/>
            <person name="Grenville-Briggs L.J."/>
            <person name="Griffith J."/>
            <person name="Grunwald N.J."/>
            <person name="Horn K."/>
            <person name="Horner N.R."/>
            <person name="Hu C.H."/>
            <person name="Huitema E."/>
            <person name="Jeong D.H."/>
            <person name="Jones A.M."/>
            <person name="Jones J.D."/>
            <person name="Jones R.W."/>
            <person name="Karlsson E.K."/>
            <person name="Kunjeti S.G."/>
            <person name="Lamour K."/>
            <person name="Liu Z."/>
            <person name="Ma L."/>
            <person name="Maclean D."/>
            <person name="Chibucos M.C."/>
            <person name="McDonald H."/>
            <person name="McWalters J."/>
            <person name="Meijer H.J."/>
            <person name="Morgan W."/>
            <person name="Morris P.F."/>
            <person name="Munro C.A."/>
            <person name="O'Neill K."/>
            <person name="Ospina-Giraldo M."/>
            <person name="Pinzon A."/>
            <person name="Pritchard L."/>
            <person name="Ramsahoye B."/>
            <person name="Ren Q."/>
            <person name="Restrepo S."/>
            <person name="Roy S."/>
            <person name="Sadanandom A."/>
            <person name="Savidor A."/>
            <person name="Schornack S."/>
            <person name="Schwartz D.C."/>
            <person name="Schumann U.D."/>
            <person name="Schwessinger B."/>
            <person name="Seyer L."/>
            <person name="Sharpe T."/>
            <person name="Silvar C."/>
            <person name="Song J."/>
            <person name="Studholme D.J."/>
            <person name="Sykes S."/>
            <person name="Thines M."/>
            <person name="van de Vondervoort P.J."/>
            <person name="Phuntumart V."/>
            <person name="Wawra S."/>
            <person name="Weide R."/>
            <person name="Win J."/>
            <person name="Young C."/>
            <person name="Zhou S."/>
            <person name="Fry W."/>
            <person name="Meyers B.C."/>
            <person name="van West P."/>
            <person name="Ristaino J."/>
            <person name="Govers F."/>
            <person name="Birch P.R."/>
            <person name="Whisson S.C."/>
            <person name="Judelson H.S."/>
            <person name="Nusbaum C."/>
        </authorList>
    </citation>
    <scope>NUCLEOTIDE SEQUENCE [LARGE SCALE GENOMIC DNA]</scope>
    <source>
        <strain evidence="3">T30-4</strain>
    </source>
</reference>
<dbReference type="HOGENOM" id="CLU_1889843_0_0_1"/>
<name>D0N8V5_PHYIT</name>